<feature type="transmembrane region" description="Helical" evidence="1">
    <location>
        <begin position="241"/>
        <end position="265"/>
    </location>
</feature>
<name>A0A814HHJ5_9BILA</name>
<keyword evidence="4" id="KW-1185">Reference proteome</keyword>
<reference evidence="2" key="1">
    <citation type="submission" date="2021-02" db="EMBL/GenBank/DDBJ databases">
        <authorList>
            <person name="Nowell W R."/>
        </authorList>
    </citation>
    <scope>NUCLEOTIDE SEQUENCE</scope>
</reference>
<feature type="transmembrane region" description="Helical" evidence="1">
    <location>
        <begin position="139"/>
        <end position="162"/>
    </location>
</feature>
<dbReference type="AlphaFoldDB" id="A0A814HHJ5"/>
<dbReference type="Proteomes" id="UP000663829">
    <property type="component" value="Unassembled WGS sequence"/>
</dbReference>
<feature type="transmembrane region" description="Helical" evidence="1">
    <location>
        <begin position="110"/>
        <end position="133"/>
    </location>
</feature>
<keyword evidence="1" id="KW-0472">Membrane</keyword>
<gene>
    <name evidence="2" type="ORF">GPM918_LOCUS14218</name>
    <name evidence="3" type="ORF">SRO942_LOCUS14218</name>
</gene>
<protein>
    <submittedName>
        <fullName evidence="2">Uncharacterized protein</fullName>
    </submittedName>
</protein>
<organism evidence="2 4">
    <name type="scientific">Didymodactylos carnosus</name>
    <dbReference type="NCBI Taxonomy" id="1234261"/>
    <lineage>
        <taxon>Eukaryota</taxon>
        <taxon>Metazoa</taxon>
        <taxon>Spiralia</taxon>
        <taxon>Gnathifera</taxon>
        <taxon>Rotifera</taxon>
        <taxon>Eurotatoria</taxon>
        <taxon>Bdelloidea</taxon>
        <taxon>Philodinida</taxon>
        <taxon>Philodinidae</taxon>
        <taxon>Didymodactylos</taxon>
    </lineage>
</organism>
<comment type="caution">
    <text evidence="2">The sequence shown here is derived from an EMBL/GenBank/DDBJ whole genome shotgun (WGS) entry which is preliminary data.</text>
</comment>
<keyword evidence="1" id="KW-1133">Transmembrane helix</keyword>
<dbReference type="EMBL" id="CAJOBC010003389">
    <property type="protein sequence ID" value="CAF3781303.1"/>
    <property type="molecule type" value="Genomic_DNA"/>
</dbReference>
<dbReference type="EMBL" id="CAJNOQ010003389">
    <property type="protein sequence ID" value="CAF1010052.1"/>
    <property type="molecule type" value="Genomic_DNA"/>
</dbReference>
<evidence type="ECO:0000256" key="1">
    <source>
        <dbReference type="SAM" id="Phobius"/>
    </source>
</evidence>
<evidence type="ECO:0000313" key="2">
    <source>
        <dbReference type="EMBL" id="CAF1010052.1"/>
    </source>
</evidence>
<evidence type="ECO:0000313" key="4">
    <source>
        <dbReference type="Proteomes" id="UP000663829"/>
    </source>
</evidence>
<keyword evidence="1" id="KW-0812">Transmembrane</keyword>
<dbReference type="Proteomes" id="UP000681722">
    <property type="component" value="Unassembled WGS sequence"/>
</dbReference>
<proteinExistence type="predicted"/>
<sequence>MTSVVPSALTPLSNTDSGIYSSARQPYLNSNVVQEESPVKSTSNALEQQNVVKVCQKLTVRETLPTRSVNDIKATVHEPCASKYNAAVKYYNYLEPDLPRKRNMRGGHFILYRIVWLNAIILIGIFLGLSTISKLRACIFVPIIICILYIALSIYNIVIYCLNGNLLESHRMFYSNRISSEYNKFLTVPIQETTVVSQHDFDLTHLDVLPVLKQHYTHLTEVDIMIYNDKYKITVTRAPKFFCGVDIVVFTILLIASIIFAVGVVSK</sequence>
<evidence type="ECO:0000313" key="3">
    <source>
        <dbReference type="EMBL" id="CAF3781303.1"/>
    </source>
</evidence>
<accession>A0A814HHJ5</accession>